<dbReference type="EMBL" id="PUHQ01000092">
    <property type="protein sequence ID" value="KAG0656756.1"/>
    <property type="molecule type" value="Genomic_DNA"/>
</dbReference>
<comment type="subcellular location">
    <subcellularLocation>
        <location evidence="1">Membrane</location>
        <topology evidence="1">Multi-pass membrane protein</topology>
    </subcellularLocation>
</comment>
<name>A0A9P7B3C2_RHOMI</name>
<evidence type="ECO:0000256" key="1">
    <source>
        <dbReference type="ARBA" id="ARBA00004141"/>
    </source>
</evidence>
<feature type="transmembrane region" description="Helical" evidence="6">
    <location>
        <begin position="76"/>
        <end position="99"/>
    </location>
</feature>
<feature type="region of interest" description="Disordered" evidence="5">
    <location>
        <begin position="198"/>
        <end position="233"/>
    </location>
</feature>
<dbReference type="Proteomes" id="UP000777482">
    <property type="component" value="Unassembled WGS sequence"/>
</dbReference>
<evidence type="ECO:0000313" key="7">
    <source>
        <dbReference type="EMBL" id="KAG0656756.1"/>
    </source>
</evidence>
<feature type="compositionally biased region" description="Pro residues" evidence="5">
    <location>
        <begin position="1"/>
        <end position="17"/>
    </location>
</feature>
<keyword evidence="3 6" id="KW-1133">Transmembrane helix</keyword>
<keyword evidence="8" id="KW-1185">Reference proteome</keyword>
<dbReference type="GO" id="GO:0016020">
    <property type="term" value="C:membrane"/>
    <property type="evidence" value="ECO:0007669"/>
    <property type="project" value="UniProtKB-SubCell"/>
</dbReference>
<comment type="caution">
    <text evidence="7">The sequence shown here is derived from an EMBL/GenBank/DDBJ whole genome shotgun (WGS) entry which is preliminary data.</text>
</comment>
<proteinExistence type="predicted"/>
<evidence type="ECO:0000256" key="3">
    <source>
        <dbReference type="ARBA" id="ARBA00022989"/>
    </source>
</evidence>
<accession>A0A9P7B3C2</accession>
<keyword evidence="4 6" id="KW-0472">Membrane</keyword>
<sequence length="233" mass="25568">MPSPFISPSTTPPPGPTDGPDVGPMRSPHYITRTEALRGAANRVLFSQFYILLYLGMALLSLATVILSATSGCPTLTFYILEVIVNSSMILEVGIRLLAFGKQFWQSYWNALDLAITAFCAVTLVVIFFSGCSAKGEEVFDTFLLVLRNFFQFGRLVLVLRKSGRSVFARPAPIDLSAANGFSLDLDLDDEEALATERRAMGGDVEAQRKQARRTGGDDRRPFLLDSDGEDED</sequence>
<organism evidence="7 8">
    <name type="scientific">Rhodotorula mucilaginosa</name>
    <name type="common">Yeast</name>
    <name type="synonym">Rhodotorula rubra</name>
    <dbReference type="NCBI Taxonomy" id="5537"/>
    <lineage>
        <taxon>Eukaryota</taxon>
        <taxon>Fungi</taxon>
        <taxon>Dikarya</taxon>
        <taxon>Basidiomycota</taxon>
        <taxon>Pucciniomycotina</taxon>
        <taxon>Microbotryomycetes</taxon>
        <taxon>Sporidiobolales</taxon>
        <taxon>Sporidiobolaceae</taxon>
        <taxon>Rhodotorula</taxon>
    </lineage>
</organism>
<feature type="transmembrane region" description="Helical" evidence="6">
    <location>
        <begin position="49"/>
        <end position="70"/>
    </location>
</feature>
<reference evidence="7 8" key="1">
    <citation type="submission" date="2020-11" db="EMBL/GenBank/DDBJ databases">
        <title>Kefir isolates.</title>
        <authorList>
            <person name="Marcisauskas S."/>
            <person name="Kim Y."/>
            <person name="Blasche S."/>
        </authorList>
    </citation>
    <scope>NUCLEOTIDE SEQUENCE [LARGE SCALE GENOMIC DNA]</scope>
    <source>
        <strain evidence="7 8">KR</strain>
    </source>
</reference>
<evidence type="ECO:0000256" key="6">
    <source>
        <dbReference type="SAM" id="Phobius"/>
    </source>
</evidence>
<evidence type="ECO:0000313" key="8">
    <source>
        <dbReference type="Proteomes" id="UP000777482"/>
    </source>
</evidence>
<dbReference type="PANTHER" id="PTHR38483:SF1">
    <property type="entry name" value="ION TRANSPORT DOMAIN-CONTAINING PROTEIN"/>
    <property type="match status" value="1"/>
</dbReference>
<dbReference type="AlphaFoldDB" id="A0A9P7B3C2"/>
<keyword evidence="2 6" id="KW-0812">Transmembrane</keyword>
<evidence type="ECO:0000256" key="2">
    <source>
        <dbReference type="ARBA" id="ARBA00022692"/>
    </source>
</evidence>
<dbReference type="OrthoDB" id="429183at2759"/>
<feature type="compositionally biased region" description="Basic and acidic residues" evidence="5">
    <location>
        <begin position="198"/>
        <end position="223"/>
    </location>
</feature>
<dbReference type="InterPro" id="IPR027359">
    <property type="entry name" value="Volt_channel_dom_sf"/>
</dbReference>
<gene>
    <name evidence="7" type="ORF">C6P46_006962</name>
</gene>
<dbReference type="PANTHER" id="PTHR38483">
    <property type="entry name" value="CHROMOSOME 1, WHOLE GENOME SHOTGUN SEQUENCE"/>
    <property type="match status" value="1"/>
</dbReference>
<feature type="transmembrane region" description="Helical" evidence="6">
    <location>
        <begin position="111"/>
        <end position="130"/>
    </location>
</feature>
<evidence type="ECO:0000256" key="5">
    <source>
        <dbReference type="SAM" id="MobiDB-lite"/>
    </source>
</evidence>
<evidence type="ECO:0000256" key="4">
    <source>
        <dbReference type="ARBA" id="ARBA00023136"/>
    </source>
</evidence>
<evidence type="ECO:0008006" key="9">
    <source>
        <dbReference type="Google" id="ProtNLM"/>
    </source>
</evidence>
<protein>
    <recommendedName>
        <fullName evidence="9">Ion transport domain-containing protein</fullName>
    </recommendedName>
</protein>
<feature type="region of interest" description="Disordered" evidence="5">
    <location>
        <begin position="1"/>
        <end position="25"/>
    </location>
</feature>
<dbReference type="Gene3D" id="1.20.120.350">
    <property type="entry name" value="Voltage-gated potassium channels. Chain C"/>
    <property type="match status" value="1"/>
</dbReference>